<feature type="transmembrane region" description="Helical" evidence="1">
    <location>
        <begin position="15"/>
        <end position="36"/>
    </location>
</feature>
<keyword evidence="1" id="KW-1133">Transmembrane helix</keyword>
<accession>A0ABV6A296</accession>
<evidence type="ECO:0000256" key="1">
    <source>
        <dbReference type="SAM" id="Phobius"/>
    </source>
</evidence>
<keyword evidence="4" id="KW-1185">Reference proteome</keyword>
<protein>
    <submittedName>
        <fullName evidence="3">PH domain-containing protein</fullName>
    </submittedName>
</protein>
<feature type="transmembrane region" description="Helical" evidence="1">
    <location>
        <begin position="173"/>
        <end position="192"/>
    </location>
</feature>
<dbReference type="InterPro" id="IPR005182">
    <property type="entry name" value="YdbS-like_PH"/>
</dbReference>
<dbReference type="PIRSF" id="PIRSF026631">
    <property type="entry name" value="UCP026631"/>
    <property type="match status" value="1"/>
</dbReference>
<reference evidence="3 4" key="1">
    <citation type="submission" date="2024-09" db="EMBL/GenBank/DDBJ databases">
        <authorList>
            <person name="Sun Q."/>
            <person name="Mori K."/>
        </authorList>
    </citation>
    <scope>NUCLEOTIDE SEQUENCE [LARGE SCALE GENOMIC DNA]</scope>
    <source>
        <strain evidence="3 4">TBRC 7907</strain>
    </source>
</reference>
<evidence type="ECO:0000259" key="2">
    <source>
        <dbReference type="Pfam" id="PF03703"/>
    </source>
</evidence>
<feature type="transmembrane region" description="Helical" evidence="1">
    <location>
        <begin position="217"/>
        <end position="241"/>
    </location>
</feature>
<dbReference type="Proteomes" id="UP001589693">
    <property type="component" value="Unassembled WGS sequence"/>
</dbReference>
<feature type="transmembrane region" description="Helical" evidence="1">
    <location>
        <begin position="42"/>
        <end position="64"/>
    </location>
</feature>
<feature type="transmembrane region" description="Helical" evidence="1">
    <location>
        <begin position="353"/>
        <end position="375"/>
    </location>
</feature>
<feature type="transmembrane region" description="Helical" evidence="1">
    <location>
        <begin position="381"/>
        <end position="398"/>
    </location>
</feature>
<dbReference type="RefSeq" id="WP_377855640.1">
    <property type="nucleotide sequence ID" value="NZ_JBHLZU010000018.1"/>
</dbReference>
<sequence length="493" mass="54180">MTSDQTWRRLDRRTIAVHCAWLVAPLASFVLTLLATGGEVGVRGWTSLAAITLAFLVITVLGVVRLTSTRYWISATTLELRTGLLNRRHRSIALERVRNVDVTASPVHRVLGLVVLRAGTAASDGGTEIVLDALRRSDADRLRDELLARASRVHAPDPVIATMNWRWLRYAPLTFWVFGGVLIVGGAASRALDGLGIEWWKLGFVRGGFDAFGHSTLWITIPLLLLGITLIGVLGAVALYVENWWSYRLEWTDSETLQIRRGLLTTRVVSIERRRLRGSRLREPLLLRASGGALVDAVAGGLGNEEETRRRSSLLPPSPRADAARVALDVLGLPQPTDLVLRKHPKVAQRRRVVRGMVFVTLPITFALLVLGFLLTSVLVHVAWIFFVLATPITVWLARDAYRNLGHGVSGDHLVIRSGVFSRDTVLLQRQGVLSWSFGSNPFSRRAGLVTATAAVAAGEQGYRIRDLARADAVGFADTATPDFLTEFLARPS</sequence>
<keyword evidence="1" id="KW-0812">Transmembrane</keyword>
<proteinExistence type="predicted"/>
<comment type="caution">
    <text evidence="3">The sequence shown here is derived from an EMBL/GenBank/DDBJ whole genome shotgun (WGS) entry which is preliminary data.</text>
</comment>
<feature type="domain" description="YdbS-like PH" evidence="2">
    <location>
        <begin position="402"/>
        <end position="473"/>
    </location>
</feature>
<gene>
    <name evidence="3" type="ORF">ACFFQA_22830</name>
</gene>
<evidence type="ECO:0000313" key="3">
    <source>
        <dbReference type="EMBL" id="MFB9906780.1"/>
    </source>
</evidence>
<feature type="domain" description="YdbS-like PH" evidence="2">
    <location>
        <begin position="68"/>
        <end position="146"/>
    </location>
</feature>
<organism evidence="3 4">
    <name type="scientific">Allokutzneria oryzae</name>
    <dbReference type="NCBI Taxonomy" id="1378989"/>
    <lineage>
        <taxon>Bacteria</taxon>
        <taxon>Bacillati</taxon>
        <taxon>Actinomycetota</taxon>
        <taxon>Actinomycetes</taxon>
        <taxon>Pseudonocardiales</taxon>
        <taxon>Pseudonocardiaceae</taxon>
        <taxon>Allokutzneria</taxon>
    </lineage>
</organism>
<dbReference type="InterPro" id="IPR014529">
    <property type="entry name" value="UCP026631"/>
</dbReference>
<keyword evidence="1" id="KW-0472">Membrane</keyword>
<name>A0ABV6A296_9PSEU</name>
<dbReference type="PANTHER" id="PTHR34473">
    <property type="entry name" value="UPF0699 TRANSMEMBRANE PROTEIN YDBS"/>
    <property type="match status" value="1"/>
</dbReference>
<dbReference type="EMBL" id="JBHLZU010000018">
    <property type="protein sequence ID" value="MFB9906780.1"/>
    <property type="molecule type" value="Genomic_DNA"/>
</dbReference>
<dbReference type="PANTHER" id="PTHR34473:SF2">
    <property type="entry name" value="UPF0699 TRANSMEMBRANE PROTEIN YDBT"/>
    <property type="match status" value="1"/>
</dbReference>
<dbReference type="Pfam" id="PF03703">
    <property type="entry name" value="bPH_2"/>
    <property type="match status" value="2"/>
</dbReference>
<evidence type="ECO:0000313" key="4">
    <source>
        <dbReference type="Proteomes" id="UP001589693"/>
    </source>
</evidence>